<dbReference type="PANTHER" id="PTHR21485">
    <property type="entry name" value="HAD SUPERFAMILY MEMBERS CMAS AND KDSC"/>
    <property type="match status" value="1"/>
</dbReference>
<evidence type="ECO:0000313" key="2">
    <source>
        <dbReference type="EMBL" id="QJI01283.1"/>
    </source>
</evidence>
<dbReference type="EMBL" id="MT144912">
    <property type="protein sequence ID" value="QJI01283.1"/>
    <property type="molecule type" value="Genomic_DNA"/>
</dbReference>
<sequence>MSVFGIIPARGGSKGIPRKNIKLLLGKPLIVWSIEAAKESRLIDDFIVSTDDDEITGIAVAAGATVIMRPSELATDDATMVDVMKYHLTDAETIILLQPTSPVRGRQIIDLAIQRFGDAECDTLATGYMSTHVAWGGIVHGPRQKQKAYFHDDGCIYIFKREVIAAGKWIGDKPHNMIVPAIYNLEIDTEADFWAVEGILEHVQVTVAG</sequence>
<accession>A0A6H1ZXS3</accession>
<dbReference type="SUPFAM" id="SSF53448">
    <property type="entry name" value="Nucleotide-diphospho-sugar transferases"/>
    <property type="match status" value="1"/>
</dbReference>
<reference evidence="1" key="1">
    <citation type="submission" date="2020-03" db="EMBL/GenBank/DDBJ databases">
        <title>The deep terrestrial virosphere.</title>
        <authorList>
            <person name="Holmfeldt K."/>
            <person name="Nilsson E."/>
            <person name="Simone D."/>
            <person name="Lopez-Fernandez M."/>
            <person name="Wu X."/>
            <person name="de Brujin I."/>
            <person name="Lundin D."/>
            <person name="Andersson A."/>
            <person name="Bertilsson S."/>
            <person name="Dopson M."/>
        </authorList>
    </citation>
    <scope>NUCLEOTIDE SEQUENCE</scope>
    <source>
        <strain evidence="1">TM448A02608</strain>
        <strain evidence="2">TM448B02459</strain>
    </source>
</reference>
<keyword evidence="1" id="KW-0808">Transferase</keyword>
<dbReference type="InterPro" id="IPR003329">
    <property type="entry name" value="Cytidylyl_trans"/>
</dbReference>
<gene>
    <name evidence="1" type="ORF">TM448A02608_0009</name>
    <name evidence="2" type="ORF">TM448B02459_0008</name>
</gene>
<dbReference type="CDD" id="cd02513">
    <property type="entry name" value="CMP-NeuAc_Synthase"/>
    <property type="match status" value="1"/>
</dbReference>
<dbReference type="Gene3D" id="3.90.550.10">
    <property type="entry name" value="Spore Coat Polysaccharide Biosynthesis Protein SpsA, Chain A"/>
    <property type="match status" value="1"/>
</dbReference>
<evidence type="ECO:0000313" key="1">
    <source>
        <dbReference type="EMBL" id="QJA52308.1"/>
    </source>
</evidence>
<dbReference type="GO" id="GO:0008781">
    <property type="term" value="F:N-acylneuraminate cytidylyltransferase activity"/>
    <property type="evidence" value="ECO:0007669"/>
    <property type="project" value="TreeGrafter"/>
</dbReference>
<dbReference type="Pfam" id="PF02348">
    <property type="entry name" value="CTP_transf_3"/>
    <property type="match status" value="1"/>
</dbReference>
<keyword evidence="1" id="KW-0548">Nucleotidyltransferase</keyword>
<protein>
    <submittedName>
        <fullName evidence="1">Putative cytidylyltransferase</fullName>
    </submittedName>
</protein>
<organism evidence="1">
    <name type="scientific">viral metagenome</name>
    <dbReference type="NCBI Taxonomy" id="1070528"/>
    <lineage>
        <taxon>unclassified sequences</taxon>
        <taxon>metagenomes</taxon>
        <taxon>organismal metagenomes</taxon>
    </lineage>
</organism>
<dbReference type="PANTHER" id="PTHR21485:SF6">
    <property type="entry name" value="N-ACYLNEURAMINATE CYTIDYLYLTRANSFERASE-RELATED"/>
    <property type="match status" value="1"/>
</dbReference>
<dbReference type="AlphaFoldDB" id="A0A6H1ZXS3"/>
<dbReference type="InterPro" id="IPR050793">
    <property type="entry name" value="CMP-NeuNAc_synthase"/>
</dbReference>
<dbReference type="EMBL" id="MT144329">
    <property type="protein sequence ID" value="QJA52308.1"/>
    <property type="molecule type" value="Genomic_DNA"/>
</dbReference>
<dbReference type="InterPro" id="IPR029044">
    <property type="entry name" value="Nucleotide-diphossugar_trans"/>
</dbReference>
<proteinExistence type="predicted"/>
<name>A0A6H1ZXS3_9ZZZZ</name>